<reference evidence="1 2" key="1">
    <citation type="journal article" date="2014" name="Genome Announc.">
        <title>Complete Genome Sequence of Hyphomicrobium nitrativorans Strain NL23, a Denitrifying Bacterium Isolated from Biofilm of a Methanol-Fed Denitrification System Treating Seawater at the Montreal Biodome.</title>
        <authorList>
            <person name="Martineau C."/>
            <person name="Villeneuve C."/>
            <person name="Mauffrey F."/>
            <person name="Villemur R."/>
        </authorList>
    </citation>
    <scope>NUCLEOTIDE SEQUENCE [LARGE SCALE GENOMIC DNA]</scope>
    <source>
        <strain evidence="1">NL23</strain>
    </source>
</reference>
<dbReference type="KEGG" id="hni:W911_06195"/>
<keyword evidence="2" id="KW-1185">Reference proteome</keyword>
<gene>
    <name evidence="1" type="ORF">W911_06195</name>
</gene>
<organism evidence="1 2">
    <name type="scientific">Hyphomicrobium nitrativorans NL23</name>
    <dbReference type="NCBI Taxonomy" id="1029756"/>
    <lineage>
        <taxon>Bacteria</taxon>
        <taxon>Pseudomonadati</taxon>
        <taxon>Pseudomonadota</taxon>
        <taxon>Alphaproteobacteria</taxon>
        <taxon>Hyphomicrobiales</taxon>
        <taxon>Hyphomicrobiaceae</taxon>
        <taxon>Hyphomicrobium</taxon>
    </lineage>
</organism>
<protein>
    <submittedName>
        <fullName evidence="1">Uncharacterized protein</fullName>
    </submittedName>
</protein>
<accession>V5SGN6</accession>
<evidence type="ECO:0000313" key="2">
    <source>
        <dbReference type="Proteomes" id="UP000018542"/>
    </source>
</evidence>
<evidence type="ECO:0000313" key="1">
    <source>
        <dbReference type="EMBL" id="AHB50031.1"/>
    </source>
</evidence>
<dbReference type="STRING" id="1029756.W911_06195"/>
<dbReference type="Proteomes" id="UP000018542">
    <property type="component" value="Chromosome"/>
</dbReference>
<dbReference type="PATRIC" id="fig|1029756.8.peg.1295"/>
<dbReference type="AlphaFoldDB" id="V5SGN6"/>
<dbReference type="HOGENOM" id="CLU_2935300_0_0_5"/>
<proteinExistence type="predicted"/>
<name>V5SGN6_9HYPH</name>
<dbReference type="EMBL" id="CP006912">
    <property type="protein sequence ID" value="AHB50031.1"/>
    <property type="molecule type" value="Genomic_DNA"/>
</dbReference>
<sequence length="60" mass="6871">MQMSDIEASGDKIQIAPMRYLQKSKRNGAVDGRLSGTRELLHTLRMGHNWRGRVLSVFTR</sequence>